<feature type="domain" description="Xylose isomerase-like TIM barrel" evidence="1">
    <location>
        <begin position="19"/>
        <end position="268"/>
    </location>
</feature>
<dbReference type="RefSeq" id="WP_166173037.1">
    <property type="nucleotide sequence ID" value="NZ_CP045119.1"/>
</dbReference>
<evidence type="ECO:0000313" key="3">
    <source>
        <dbReference type="Proteomes" id="UP000501452"/>
    </source>
</evidence>
<name>A0A6G8Q518_9ACTN</name>
<dbReference type="AlphaFoldDB" id="A0A6G8Q518"/>
<reference evidence="2 3" key="1">
    <citation type="submission" date="2019-10" db="EMBL/GenBank/DDBJ databases">
        <title>Rubrobacter sp nov SCSIO 52090 isolated from a deep-sea sediment in the South China Sea.</title>
        <authorList>
            <person name="Chen R.W."/>
        </authorList>
    </citation>
    <scope>NUCLEOTIDE SEQUENCE [LARGE SCALE GENOMIC DNA]</scope>
    <source>
        <strain evidence="2 3">SCSIO 52909</strain>
    </source>
</reference>
<dbReference type="Proteomes" id="UP000501452">
    <property type="component" value="Chromosome"/>
</dbReference>
<dbReference type="InterPro" id="IPR036237">
    <property type="entry name" value="Xyl_isomerase-like_sf"/>
</dbReference>
<organism evidence="2 3">
    <name type="scientific">Rubrobacter tropicus</name>
    <dbReference type="NCBI Taxonomy" id="2653851"/>
    <lineage>
        <taxon>Bacteria</taxon>
        <taxon>Bacillati</taxon>
        <taxon>Actinomycetota</taxon>
        <taxon>Rubrobacteria</taxon>
        <taxon>Rubrobacterales</taxon>
        <taxon>Rubrobacteraceae</taxon>
        <taxon>Rubrobacter</taxon>
    </lineage>
</organism>
<dbReference type="Pfam" id="PF01261">
    <property type="entry name" value="AP_endonuc_2"/>
    <property type="match status" value="1"/>
</dbReference>
<gene>
    <name evidence="2" type="ORF">GBA63_02100</name>
</gene>
<dbReference type="InterPro" id="IPR050312">
    <property type="entry name" value="IolE/XylAMocC-like"/>
</dbReference>
<proteinExistence type="predicted"/>
<evidence type="ECO:0000313" key="2">
    <source>
        <dbReference type="EMBL" id="QIN81550.1"/>
    </source>
</evidence>
<keyword evidence="3" id="KW-1185">Reference proteome</keyword>
<dbReference type="KEGG" id="rub:GBA63_02100"/>
<dbReference type="InterPro" id="IPR013022">
    <property type="entry name" value="Xyl_isomerase-like_TIM-brl"/>
</dbReference>
<sequence>MRLCVITDEISQDLAHALDVCEDLGVSTVELRAVGGENVVSQNEDSLTEMKSLLDARGIRVGGIASPLFKCHLDGSGEPGGATHFASPAARDEQWQVLERSFDVARLFDAPLVRAFSFWRVERPDEVREEVSEALAEAARRTEAAGLTLGIENEHACNLATGKETGWVLDRVRSPALGVIWDPGNEAAMSSRPFPEGYAHVRDRVVHVHLKDVDERGDWTKMGSGVIDYVGQLRALADDGYAGLLSLETHYETARGGLEGATRESLAEIRVLCKEAGVELEA</sequence>
<accession>A0A6G8Q518</accession>
<dbReference type="PANTHER" id="PTHR12110">
    <property type="entry name" value="HYDROXYPYRUVATE ISOMERASE"/>
    <property type="match status" value="1"/>
</dbReference>
<evidence type="ECO:0000259" key="1">
    <source>
        <dbReference type="Pfam" id="PF01261"/>
    </source>
</evidence>
<dbReference type="Gene3D" id="3.20.20.150">
    <property type="entry name" value="Divalent-metal-dependent TIM barrel enzymes"/>
    <property type="match status" value="1"/>
</dbReference>
<dbReference type="PANTHER" id="PTHR12110:SF41">
    <property type="entry name" value="INOSOSE DEHYDRATASE"/>
    <property type="match status" value="1"/>
</dbReference>
<protein>
    <submittedName>
        <fullName evidence="2">TIM barrel protein</fullName>
    </submittedName>
</protein>
<dbReference type="SUPFAM" id="SSF51658">
    <property type="entry name" value="Xylose isomerase-like"/>
    <property type="match status" value="1"/>
</dbReference>
<dbReference type="EMBL" id="CP045119">
    <property type="protein sequence ID" value="QIN81550.1"/>
    <property type="molecule type" value="Genomic_DNA"/>
</dbReference>